<dbReference type="GO" id="GO:0015179">
    <property type="term" value="F:L-amino acid transmembrane transporter activity"/>
    <property type="evidence" value="ECO:0007669"/>
    <property type="project" value="TreeGrafter"/>
</dbReference>
<dbReference type="InterPro" id="IPR013057">
    <property type="entry name" value="AA_transpt_TM"/>
</dbReference>
<evidence type="ECO:0000256" key="6">
    <source>
        <dbReference type="ARBA" id="ARBA00023136"/>
    </source>
</evidence>
<evidence type="ECO:0000313" key="9">
    <source>
        <dbReference type="EMBL" id="KAF5733224.1"/>
    </source>
</evidence>
<evidence type="ECO:0000256" key="5">
    <source>
        <dbReference type="ARBA" id="ARBA00022989"/>
    </source>
</evidence>
<keyword evidence="4" id="KW-0029">Amino-acid transport</keyword>
<comment type="caution">
    <text evidence="9">The sequence shown here is derived from an EMBL/GenBank/DDBJ whole genome shotgun (WGS) entry which is preliminary data.</text>
</comment>
<organism evidence="9 10">
    <name type="scientific">Tripterygium wilfordii</name>
    <name type="common">Thunder God vine</name>
    <dbReference type="NCBI Taxonomy" id="458696"/>
    <lineage>
        <taxon>Eukaryota</taxon>
        <taxon>Viridiplantae</taxon>
        <taxon>Streptophyta</taxon>
        <taxon>Embryophyta</taxon>
        <taxon>Tracheophyta</taxon>
        <taxon>Spermatophyta</taxon>
        <taxon>Magnoliopsida</taxon>
        <taxon>eudicotyledons</taxon>
        <taxon>Gunneridae</taxon>
        <taxon>Pentapetalae</taxon>
        <taxon>rosids</taxon>
        <taxon>fabids</taxon>
        <taxon>Celastrales</taxon>
        <taxon>Celastraceae</taxon>
        <taxon>Tripterygium</taxon>
    </lineage>
</organism>
<evidence type="ECO:0000256" key="1">
    <source>
        <dbReference type="ARBA" id="ARBA00004141"/>
    </source>
</evidence>
<keyword evidence="10" id="KW-1185">Reference proteome</keyword>
<feature type="domain" description="Amino acid transporter transmembrane" evidence="8">
    <location>
        <begin position="3"/>
        <end position="238"/>
    </location>
</feature>
<feature type="transmembrane region" description="Helical" evidence="7">
    <location>
        <begin position="20"/>
        <end position="44"/>
    </location>
</feature>
<dbReference type="Pfam" id="PF01490">
    <property type="entry name" value="Aa_trans"/>
    <property type="match status" value="1"/>
</dbReference>
<feature type="transmembrane region" description="Helical" evidence="7">
    <location>
        <begin position="125"/>
        <end position="144"/>
    </location>
</feature>
<proteinExistence type="predicted"/>
<evidence type="ECO:0000256" key="2">
    <source>
        <dbReference type="ARBA" id="ARBA00022448"/>
    </source>
</evidence>
<keyword evidence="3 7" id="KW-0812">Transmembrane</keyword>
<name>A0A7J7CGQ5_TRIWF</name>
<evidence type="ECO:0000256" key="4">
    <source>
        <dbReference type="ARBA" id="ARBA00022970"/>
    </source>
</evidence>
<dbReference type="GO" id="GO:0005774">
    <property type="term" value="C:vacuolar membrane"/>
    <property type="evidence" value="ECO:0007669"/>
    <property type="project" value="TreeGrafter"/>
</dbReference>
<dbReference type="AlphaFoldDB" id="A0A7J7CGQ5"/>
<reference evidence="9 10" key="1">
    <citation type="journal article" date="2020" name="Nat. Commun.">
        <title>Genome of Tripterygium wilfordii and identification of cytochrome P450 involved in triptolide biosynthesis.</title>
        <authorList>
            <person name="Tu L."/>
            <person name="Su P."/>
            <person name="Zhang Z."/>
            <person name="Gao L."/>
            <person name="Wang J."/>
            <person name="Hu T."/>
            <person name="Zhou J."/>
            <person name="Zhang Y."/>
            <person name="Zhao Y."/>
            <person name="Liu Y."/>
            <person name="Song Y."/>
            <person name="Tong Y."/>
            <person name="Lu Y."/>
            <person name="Yang J."/>
            <person name="Xu C."/>
            <person name="Jia M."/>
            <person name="Peters R.J."/>
            <person name="Huang L."/>
            <person name="Gao W."/>
        </authorList>
    </citation>
    <scope>NUCLEOTIDE SEQUENCE [LARGE SCALE GENOMIC DNA]</scope>
    <source>
        <strain evidence="10">cv. XIE 37</strain>
        <tissue evidence="9">Leaf</tissue>
    </source>
</reference>
<feature type="transmembrane region" description="Helical" evidence="7">
    <location>
        <begin position="165"/>
        <end position="188"/>
    </location>
</feature>
<gene>
    <name evidence="9" type="ORF">HS088_TW17G00764</name>
</gene>
<dbReference type="PANTHER" id="PTHR22950">
    <property type="entry name" value="AMINO ACID TRANSPORTER"/>
    <property type="match status" value="1"/>
</dbReference>
<evidence type="ECO:0000256" key="3">
    <source>
        <dbReference type="ARBA" id="ARBA00022692"/>
    </source>
</evidence>
<evidence type="ECO:0000313" key="10">
    <source>
        <dbReference type="Proteomes" id="UP000593562"/>
    </source>
</evidence>
<feature type="transmembrane region" description="Helical" evidence="7">
    <location>
        <begin position="90"/>
        <end position="113"/>
    </location>
</feature>
<evidence type="ECO:0000259" key="8">
    <source>
        <dbReference type="Pfam" id="PF01490"/>
    </source>
</evidence>
<comment type="subcellular location">
    <subcellularLocation>
        <location evidence="1">Membrane</location>
        <topology evidence="1">Multi-pass membrane protein</topology>
    </subcellularLocation>
</comment>
<dbReference type="EMBL" id="JAAARO010000017">
    <property type="protein sequence ID" value="KAF5733224.1"/>
    <property type="molecule type" value="Genomic_DNA"/>
</dbReference>
<dbReference type="InParanoid" id="A0A7J7CGQ5"/>
<protein>
    <submittedName>
        <fullName evidence="9">Vacuolar amino acid transporter 1-like</fullName>
    </submittedName>
</protein>
<keyword evidence="2" id="KW-0813">Transport</keyword>
<evidence type="ECO:0000256" key="7">
    <source>
        <dbReference type="SAM" id="Phobius"/>
    </source>
</evidence>
<accession>A0A7J7CGQ5</accession>
<dbReference type="PANTHER" id="PTHR22950:SF698">
    <property type="entry name" value="AMINO ACID TRANSPORTER TRANSMEMBRANE DOMAIN-CONTAINING PROTEIN"/>
    <property type="match status" value="1"/>
</dbReference>
<keyword evidence="5 7" id="KW-1133">Transmembrane helix</keyword>
<keyword evidence="6 7" id="KW-0472">Membrane</keyword>
<dbReference type="Proteomes" id="UP000593562">
    <property type="component" value="Unassembled WGS sequence"/>
</dbReference>
<sequence>MNTDPLIRTYPDIGEQAFGYVGRTLVSVFMCLELYLVAMEFLILEGDNLFKLFPNTNFTISDVKIGGKQGFVMLTSLIILPTTWLRNLGVLAYVSAGRVLASIIVVACVFWAGTVEVVGFHEGDTLFNLTGIPTAISLFTFCYYGHAMFPTHCNSMNNRSQFSKVLLVCLITSTITYGSMAILGYLMYGEFLKSQVTLNLPIRRISTKIAICTTLINPLTKYAVLITPIATAIEDTFPFHVSRYPNPCPAGIAPASIIIFTSFFVKSASNTNVNFHFPTKIRGFNYQVFEAMSKDGRKYVIYQKKKNHDTTTSDRENFKIRTPEKLSNLYLNAPVQGRIQRWHI</sequence>